<keyword evidence="2" id="KW-1185">Reference proteome</keyword>
<accession>A0A1I4GS89</accession>
<reference evidence="1 2" key="1">
    <citation type="submission" date="2016-10" db="EMBL/GenBank/DDBJ databases">
        <authorList>
            <person name="de Groot N.N."/>
        </authorList>
    </citation>
    <scope>NUCLEOTIDE SEQUENCE [LARGE SCALE GENOMIC DNA]</scope>
    <source>
        <strain evidence="1 2">DSM 16199</strain>
    </source>
</reference>
<sequence>MTHPAYDLYSPSVRSTCVVFASPHSGRAYPAAFLAQSKLNSDAIRSSEDAYVDDLFAGAPGHGAPLIAARTPRAYVDFNRAPEELDPALIDGVRRISSNPRVASGLGVIPRVVAGGRVIHDGKITLEQAHARITQHWRPWHDRLQTLLDESARLFGQSVLIDCHSMPHEALDNITGPRPDVVIGDRFGASASPALVHEVCEAFTAAGLRCVRNAPFAGAYVAQHYGKPARRQHAVQIEIDRALYMNEQTLQKRDDFDDLRRLLDGVIVRIAAAGAADDHALAAE</sequence>
<dbReference type="EMBL" id="FOTF01000014">
    <property type="protein sequence ID" value="SFL32353.1"/>
    <property type="molecule type" value="Genomic_DNA"/>
</dbReference>
<dbReference type="Gene3D" id="3.40.630.40">
    <property type="entry name" value="Zn-dependent exopeptidases"/>
    <property type="match status" value="1"/>
</dbReference>
<dbReference type="SUPFAM" id="SSF53187">
    <property type="entry name" value="Zn-dependent exopeptidases"/>
    <property type="match status" value="1"/>
</dbReference>
<dbReference type="Pfam" id="PF05013">
    <property type="entry name" value="FGase"/>
    <property type="match status" value="1"/>
</dbReference>
<proteinExistence type="predicted"/>
<gene>
    <name evidence="1" type="ORF">SAMN04488004_11416</name>
</gene>
<organism evidence="1 2">
    <name type="scientific">Loktanella salsilacus</name>
    <dbReference type="NCBI Taxonomy" id="195913"/>
    <lineage>
        <taxon>Bacteria</taxon>
        <taxon>Pseudomonadati</taxon>
        <taxon>Pseudomonadota</taxon>
        <taxon>Alphaproteobacteria</taxon>
        <taxon>Rhodobacterales</taxon>
        <taxon>Roseobacteraceae</taxon>
        <taxon>Loktanella</taxon>
    </lineage>
</organism>
<dbReference type="RefSeq" id="WP_090190138.1">
    <property type="nucleotide sequence ID" value="NZ_CAXYBM010000008.1"/>
</dbReference>
<dbReference type="GO" id="GO:0016787">
    <property type="term" value="F:hydrolase activity"/>
    <property type="evidence" value="ECO:0007669"/>
    <property type="project" value="UniProtKB-KW"/>
</dbReference>
<dbReference type="OrthoDB" id="9802050at2"/>
<dbReference type="AlphaFoldDB" id="A0A1I4GS89"/>
<dbReference type="STRING" id="195913.SAMN04488004_11416"/>
<evidence type="ECO:0000313" key="1">
    <source>
        <dbReference type="EMBL" id="SFL32353.1"/>
    </source>
</evidence>
<dbReference type="InterPro" id="IPR007709">
    <property type="entry name" value="N-FG_amidohydro"/>
</dbReference>
<keyword evidence="1" id="KW-0378">Hydrolase</keyword>
<name>A0A1I4GS89_9RHOB</name>
<evidence type="ECO:0000313" key="2">
    <source>
        <dbReference type="Proteomes" id="UP000199550"/>
    </source>
</evidence>
<dbReference type="Proteomes" id="UP000199550">
    <property type="component" value="Unassembled WGS sequence"/>
</dbReference>
<protein>
    <submittedName>
        <fullName evidence="1">N-formylglutamate amidohydrolase</fullName>
    </submittedName>
</protein>